<accession>A0A9C9EKS9</accession>
<sequence length="249" mass="29229">MVKQGQDYRVRRQEIIDTARRLFFQKGYETTTVQDIIDALDIAKGTFYHYFSSKMQLLDSLVEEMVTEMSRQLQLIADSKKSAIEKINEIFRAGTGYKVKNIDLFLIFLKTLYQEENYLLRARMFERSIEKNSGIIEKIVKQGIKEGVFNTSYPEYMGEIIINLGRHINEVVCKSLLNGATDIKKICAQTSIKIKMYQDLIERILGAARGSIKIYVPGEFEEIMQFFFEKLQPRTEPDDKQTKRRYRLW</sequence>
<dbReference type="InterPro" id="IPR001647">
    <property type="entry name" value="HTH_TetR"/>
</dbReference>
<dbReference type="Gene3D" id="1.10.357.10">
    <property type="entry name" value="Tetracycline Repressor, domain 2"/>
    <property type="match status" value="1"/>
</dbReference>
<dbReference type="EMBL" id="DRIG01000023">
    <property type="protein sequence ID" value="HEC77903.1"/>
    <property type="molecule type" value="Genomic_DNA"/>
</dbReference>
<dbReference type="PANTHER" id="PTHR43479:SF11">
    <property type="entry name" value="ACREF_ENVCD OPERON REPRESSOR-RELATED"/>
    <property type="match status" value="1"/>
</dbReference>
<comment type="caution">
    <text evidence="4">The sequence shown here is derived from an EMBL/GenBank/DDBJ whole genome shotgun (WGS) entry which is preliminary data.</text>
</comment>
<dbReference type="PROSITE" id="PS50977">
    <property type="entry name" value="HTH_TETR_2"/>
    <property type="match status" value="1"/>
</dbReference>
<evidence type="ECO:0000256" key="2">
    <source>
        <dbReference type="PROSITE-ProRule" id="PRU00335"/>
    </source>
</evidence>
<gene>
    <name evidence="4" type="ORF">ENI34_02020</name>
</gene>
<feature type="domain" description="HTH tetR-type" evidence="3">
    <location>
        <begin position="9"/>
        <end position="69"/>
    </location>
</feature>
<dbReference type="PANTHER" id="PTHR43479">
    <property type="entry name" value="ACREF/ENVCD OPERON REPRESSOR-RELATED"/>
    <property type="match status" value="1"/>
</dbReference>
<dbReference type="Pfam" id="PF00440">
    <property type="entry name" value="TetR_N"/>
    <property type="match status" value="1"/>
</dbReference>
<evidence type="ECO:0000256" key="1">
    <source>
        <dbReference type="ARBA" id="ARBA00023125"/>
    </source>
</evidence>
<reference evidence="4" key="1">
    <citation type="journal article" date="2020" name="mSystems">
        <title>Genome- and Community-Level Interaction Insights into Carbon Utilization and Element Cycling Functions of Hydrothermarchaeota in Hydrothermal Sediment.</title>
        <authorList>
            <person name="Zhou Z."/>
            <person name="Liu Y."/>
            <person name="Xu W."/>
            <person name="Pan J."/>
            <person name="Luo Z.H."/>
            <person name="Li M."/>
        </authorList>
    </citation>
    <scope>NUCLEOTIDE SEQUENCE</scope>
    <source>
        <strain evidence="4">HyVt-388</strain>
    </source>
</reference>
<dbReference type="AlphaFoldDB" id="A0A9C9EKS9"/>
<dbReference type="InterPro" id="IPR009057">
    <property type="entry name" value="Homeodomain-like_sf"/>
</dbReference>
<dbReference type="InterPro" id="IPR036271">
    <property type="entry name" value="Tet_transcr_reg_TetR-rel_C_sf"/>
</dbReference>
<organism evidence="4 5">
    <name type="scientific">candidate division WOR-3 bacterium</name>
    <dbReference type="NCBI Taxonomy" id="2052148"/>
    <lineage>
        <taxon>Bacteria</taxon>
        <taxon>Bacteria division WOR-3</taxon>
    </lineage>
</organism>
<dbReference type="InterPro" id="IPR050624">
    <property type="entry name" value="HTH-type_Tx_Regulator"/>
</dbReference>
<evidence type="ECO:0000313" key="5">
    <source>
        <dbReference type="Proteomes" id="UP000885826"/>
    </source>
</evidence>
<keyword evidence="1 2" id="KW-0238">DNA-binding</keyword>
<dbReference type="SUPFAM" id="SSF46689">
    <property type="entry name" value="Homeodomain-like"/>
    <property type="match status" value="1"/>
</dbReference>
<name>A0A9C9EKS9_UNCW3</name>
<dbReference type="SUPFAM" id="SSF48498">
    <property type="entry name" value="Tetracyclin repressor-like, C-terminal domain"/>
    <property type="match status" value="1"/>
</dbReference>
<evidence type="ECO:0000313" key="4">
    <source>
        <dbReference type="EMBL" id="HEC77903.1"/>
    </source>
</evidence>
<dbReference type="InterPro" id="IPR023772">
    <property type="entry name" value="DNA-bd_HTH_TetR-type_CS"/>
</dbReference>
<dbReference type="PRINTS" id="PR00455">
    <property type="entry name" value="HTHTETR"/>
</dbReference>
<dbReference type="PROSITE" id="PS01081">
    <property type="entry name" value="HTH_TETR_1"/>
    <property type="match status" value="1"/>
</dbReference>
<protein>
    <submittedName>
        <fullName evidence="4">TetR/AcrR family transcriptional regulator</fullName>
    </submittedName>
</protein>
<dbReference type="Proteomes" id="UP000885826">
    <property type="component" value="Unassembled WGS sequence"/>
</dbReference>
<feature type="DNA-binding region" description="H-T-H motif" evidence="2">
    <location>
        <begin position="32"/>
        <end position="51"/>
    </location>
</feature>
<dbReference type="GO" id="GO:0003677">
    <property type="term" value="F:DNA binding"/>
    <property type="evidence" value="ECO:0007669"/>
    <property type="project" value="UniProtKB-UniRule"/>
</dbReference>
<evidence type="ECO:0000259" key="3">
    <source>
        <dbReference type="PROSITE" id="PS50977"/>
    </source>
</evidence>
<proteinExistence type="predicted"/>